<dbReference type="Gene3D" id="2.40.320.10">
    <property type="entry name" value="Hypothetical Protein Pfu-838710-001"/>
    <property type="match status" value="1"/>
</dbReference>
<dbReference type="PANTHER" id="PTHR39339">
    <property type="entry name" value="SLR1444 PROTEIN"/>
    <property type="match status" value="1"/>
</dbReference>
<dbReference type="CDD" id="cd07374">
    <property type="entry name" value="CYTH-like_Pase"/>
    <property type="match status" value="1"/>
</dbReference>
<dbReference type="EMBL" id="JBDFRB010000008">
    <property type="protein sequence ID" value="MEN2744957.1"/>
    <property type="molecule type" value="Genomic_DNA"/>
</dbReference>
<name>A0ABU9X0I9_9MICC</name>
<evidence type="ECO:0000313" key="5">
    <source>
        <dbReference type="Proteomes" id="UP001422074"/>
    </source>
</evidence>
<organism evidence="4 5">
    <name type="scientific">Sinomonas halotolerans</name>
    <dbReference type="NCBI Taxonomy" id="1644133"/>
    <lineage>
        <taxon>Bacteria</taxon>
        <taxon>Bacillati</taxon>
        <taxon>Actinomycetota</taxon>
        <taxon>Actinomycetes</taxon>
        <taxon>Micrococcales</taxon>
        <taxon>Micrococcaceae</taxon>
        <taxon>Sinomonas</taxon>
    </lineage>
</organism>
<evidence type="ECO:0000256" key="1">
    <source>
        <dbReference type="SAM" id="Coils"/>
    </source>
</evidence>
<dbReference type="PROSITE" id="PS51708">
    <property type="entry name" value="CHAD"/>
    <property type="match status" value="1"/>
</dbReference>
<feature type="region of interest" description="Disordered" evidence="2">
    <location>
        <begin position="212"/>
        <end position="233"/>
    </location>
</feature>
<evidence type="ECO:0000256" key="2">
    <source>
        <dbReference type="SAM" id="MobiDB-lite"/>
    </source>
</evidence>
<evidence type="ECO:0000259" key="3">
    <source>
        <dbReference type="PROSITE" id="PS51708"/>
    </source>
</evidence>
<dbReference type="InterPro" id="IPR033469">
    <property type="entry name" value="CYTH-like_dom_sf"/>
</dbReference>
<dbReference type="InterPro" id="IPR007899">
    <property type="entry name" value="CHAD_dom"/>
</dbReference>
<reference evidence="4 5" key="1">
    <citation type="submission" date="2024-05" db="EMBL/GenBank/DDBJ databases">
        <title>Sinomonas sp. nov., isolated from a waste landfill.</title>
        <authorList>
            <person name="Zhao Y."/>
        </authorList>
    </citation>
    <scope>NUCLEOTIDE SEQUENCE [LARGE SCALE GENOMIC DNA]</scope>
    <source>
        <strain evidence="4 5">CCTCC AB2014300</strain>
    </source>
</reference>
<dbReference type="SUPFAM" id="SSF55154">
    <property type="entry name" value="CYTH-like phosphatases"/>
    <property type="match status" value="1"/>
</dbReference>
<protein>
    <submittedName>
        <fullName evidence="4">CYTH and CHAD domain-containing protein</fullName>
    </submittedName>
</protein>
<keyword evidence="1" id="KW-0175">Coiled coil</keyword>
<dbReference type="SMART" id="SM01118">
    <property type="entry name" value="CYTH"/>
    <property type="match status" value="1"/>
</dbReference>
<dbReference type="Pfam" id="PF05235">
    <property type="entry name" value="CHAD"/>
    <property type="match status" value="1"/>
</dbReference>
<proteinExistence type="predicted"/>
<feature type="domain" description="CHAD" evidence="3">
    <location>
        <begin position="233"/>
        <end position="526"/>
    </location>
</feature>
<feature type="coiled-coil region" evidence="1">
    <location>
        <begin position="392"/>
        <end position="419"/>
    </location>
</feature>
<dbReference type="RefSeq" id="WP_345885312.1">
    <property type="nucleotide sequence ID" value="NZ_JBDFRB010000008.1"/>
</dbReference>
<sequence length="531" mass="58279">MAGRDALEVERKYTVDQSTPAPRLVELPGVERTGKPVTHYLNALYFDTADLVLAAHGITLRRRTGGLDAGWHLKLPAPKGARTEVTEPLGAEDDGEGAPEVPQRLRGLVAVHVRGRELVPVARLRTRRLSFPLLDASGTVLAEATDDHVDAEALLPPPGDRNSTDPEAGAGRTQAWREWELELVDGSEDLLEAADRLLADAGVHPAELPSKLARALGPSYPSQPGQRRTPKRKGPAAVVLQDYLQRQADALKAADPEVRRDAPDSVHQLRVSARRMRSALATYRPLVDADAANHLRDELKWLAHEVGDARDVEVMRERLVELAEAEPDELLMGDVVERIEQECASGYREAHATGLEALDSERYFRLLDALDAFVADPPLERAGRKKAHKAVAKLVAKDLKRLQKAVRAAEDAEDAAESGDAEDSAVDEALHEVRKKAKRLRYAAEAAGAVHGKRAAKTEKAAEEIQEVLGDLQDSVVSRDFLRELAVQAHAEGVNTFSLGRLHALEQETAVRARESFERQWIAFRKDAKPL</sequence>
<accession>A0ABU9X0I9</accession>
<comment type="caution">
    <text evidence="4">The sequence shown here is derived from an EMBL/GenBank/DDBJ whole genome shotgun (WGS) entry which is preliminary data.</text>
</comment>
<dbReference type="Gene3D" id="1.40.20.10">
    <property type="entry name" value="CHAD domain"/>
    <property type="match status" value="1"/>
</dbReference>
<dbReference type="PANTHER" id="PTHR39339:SF1">
    <property type="entry name" value="CHAD DOMAIN-CONTAINING PROTEIN"/>
    <property type="match status" value="1"/>
</dbReference>
<dbReference type="InterPro" id="IPR038186">
    <property type="entry name" value="CHAD_dom_sf"/>
</dbReference>
<dbReference type="Proteomes" id="UP001422074">
    <property type="component" value="Unassembled WGS sequence"/>
</dbReference>
<evidence type="ECO:0000313" key="4">
    <source>
        <dbReference type="EMBL" id="MEN2744957.1"/>
    </source>
</evidence>
<dbReference type="SMART" id="SM00880">
    <property type="entry name" value="CHAD"/>
    <property type="match status" value="1"/>
</dbReference>
<keyword evidence="5" id="KW-1185">Reference proteome</keyword>
<gene>
    <name evidence="4" type="ORF">ABCQ75_10470</name>
</gene>
<dbReference type="Pfam" id="PF01928">
    <property type="entry name" value="CYTH"/>
    <property type="match status" value="1"/>
</dbReference>
<dbReference type="InterPro" id="IPR023577">
    <property type="entry name" value="CYTH_domain"/>
</dbReference>